<comment type="caution">
    <text evidence="3">The sequence shown here is derived from an EMBL/GenBank/DDBJ whole genome shotgun (WGS) entry which is preliminary data.</text>
</comment>
<dbReference type="EMBL" id="SOZJ01000007">
    <property type="protein sequence ID" value="TGJ64640.1"/>
    <property type="molecule type" value="Genomic_DNA"/>
</dbReference>
<name>A0A7C8U400_ORBOL</name>
<accession>A0A7C8U400</accession>
<evidence type="ECO:0000259" key="2">
    <source>
        <dbReference type="Pfam" id="PF24883"/>
    </source>
</evidence>
<dbReference type="Proteomes" id="UP000297595">
    <property type="component" value="Unassembled WGS sequence"/>
</dbReference>
<keyword evidence="1" id="KW-0677">Repeat</keyword>
<protein>
    <recommendedName>
        <fullName evidence="2">Nephrocystin 3-like N-terminal domain-containing protein</fullName>
    </recommendedName>
</protein>
<dbReference type="GO" id="GO:0009116">
    <property type="term" value="P:nucleoside metabolic process"/>
    <property type="evidence" value="ECO:0007669"/>
    <property type="project" value="InterPro"/>
</dbReference>
<dbReference type="OrthoDB" id="20872at2759"/>
<dbReference type="PANTHER" id="PTHR46082">
    <property type="entry name" value="ATP/GTP-BINDING PROTEIN-RELATED"/>
    <property type="match status" value="1"/>
</dbReference>
<dbReference type="InterPro" id="IPR035994">
    <property type="entry name" value="Nucleoside_phosphorylase_sf"/>
</dbReference>
<dbReference type="Gene3D" id="3.40.50.1580">
    <property type="entry name" value="Nucleoside phosphorylase domain"/>
    <property type="match status" value="1"/>
</dbReference>
<dbReference type="GO" id="GO:0003824">
    <property type="term" value="F:catalytic activity"/>
    <property type="evidence" value="ECO:0007669"/>
    <property type="project" value="InterPro"/>
</dbReference>
<evidence type="ECO:0000256" key="1">
    <source>
        <dbReference type="ARBA" id="ARBA00022737"/>
    </source>
</evidence>
<reference evidence="3 4" key="1">
    <citation type="submission" date="2019-03" db="EMBL/GenBank/DDBJ databases">
        <title>Nematode-trapping fungi genome.</title>
        <authorList>
            <person name="Vidal-Diez De Ulzurrun G."/>
        </authorList>
    </citation>
    <scope>NUCLEOTIDE SEQUENCE [LARGE SCALE GENOMIC DNA]</scope>
    <source>
        <strain evidence="3 4">TWF154</strain>
    </source>
</reference>
<dbReference type="PANTHER" id="PTHR46082:SF11">
    <property type="entry name" value="AAA+ ATPASE DOMAIN-CONTAINING PROTEIN-RELATED"/>
    <property type="match status" value="1"/>
</dbReference>
<dbReference type="InterPro" id="IPR053137">
    <property type="entry name" value="NLR-like"/>
</dbReference>
<proteinExistence type="predicted"/>
<feature type="domain" description="Nephrocystin 3-like N-terminal" evidence="2">
    <location>
        <begin position="110"/>
        <end position="155"/>
    </location>
</feature>
<dbReference type="AlphaFoldDB" id="A0A7C8U400"/>
<organism evidence="3 4">
    <name type="scientific">Orbilia oligospora</name>
    <name type="common">Nematode-trapping fungus</name>
    <name type="synonym">Arthrobotrys oligospora</name>
    <dbReference type="NCBI Taxonomy" id="2813651"/>
    <lineage>
        <taxon>Eukaryota</taxon>
        <taxon>Fungi</taxon>
        <taxon>Dikarya</taxon>
        <taxon>Ascomycota</taxon>
        <taxon>Pezizomycotina</taxon>
        <taxon>Orbiliomycetes</taxon>
        <taxon>Orbiliales</taxon>
        <taxon>Orbiliaceae</taxon>
        <taxon>Orbilia</taxon>
    </lineage>
</organism>
<dbReference type="Pfam" id="PF24883">
    <property type="entry name" value="NPHP3_N"/>
    <property type="match status" value="1"/>
</dbReference>
<dbReference type="SUPFAM" id="SSF53167">
    <property type="entry name" value="Purine and uridine phosphorylases"/>
    <property type="match status" value="1"/>
</dbReference>
<evidence type="ECO:0000313" key="4">
    <source>
        <dbReference type="Proteomes" id="UP000297595"/>
    </source>
</evidence>
<dbReference type="InterPro" id="IPR056884">
    <property type="entry name" value="NPHP3-like_N"/>
</dbReference>
<sequence length="166" mass="19035">MEAAGLMDDFPCIVIPGICDYADERKNDGWHEYAAGIAAAYAKDLLGRLQPIDIRKERPVKDLIFNQVYNKVKRITSRLEKEDDRKVPKRLTPMKYSSLQNDVIQKRQSGTRKWSLGSKEFNNCLQDSQRILFCPNIPRTGKTFLTSVIINQLSQLFNKTPTICIV</sequence>
<gene>
    <name evidence="3" type="ORF">EYR41_010684</name>
</gene>
<evidence type="ECO:0000313" key="3">
    <source>
        <dbReference type="EMBL" id="TGJ64640.1"/>
    </source>
</evidence>